<feature type="domain" description="C2H2-type" evidence="13">
    <location>
        <begin position="240"/>
        <end position="267"/>
    </location>
</feature>
<dbReference type="FunFam" id="3.30.160.60:FF:000097">
    <property type="entry name" value="Zinc finger protein"/>
    <property type="match status" value="1"/>
</dbReference>
<dbReference type="SMART" id="SM00355">
    <property type="entry name" value="ZnF_C2H2"/>
    <property type="match status" value="7"/>
</dbReference>
<keyword evidence="10" id="KW-0804">Transcription</keyword>
<feature type="domain" description="C2H2-type" evidence="13">
    <location>
        <begin position="296"/>
        <end position="323"/>
    </location>
</feature>
<feature type="domain" description="C2H2-type" evidence="13">
    <location>
        <begin position="268"/>
        <end position="295"/>
    </location>
</feature>
<comment type="similarity">
    <text evidence="3">Belongs to the krueppel C2H2-type zinc-finger protein family.</text>
</comment>
<dbReference type="PANTHER" id="PTHR24404:SF114">
    <property type="entry name" value="KLUMPFUSS, ISOFORM B-RELATED"/>
    <property type="match status" value="1"/>
</dbReference>
<dbReference type="GO" id="GO:0000978">
    <property type="term" value="F:RNA polymerase II cis-regulatory region sequence-specific DNA binding"/>
    <property type="evidence" value="ECO:0007669"/>
    <property type="project" value="TreeGrafter"/>
</dbReference>
<dbReference type="InterPro" id="IPR036236">
    <property type="entry name" value="Znf_C2H2_sf"/>
</dbReference>
<evidence type="ECO:0000256" key="1">
    <source>
        <dbReference type="ARBA" id="ARBA00003767"/>
    </source>
</evidence>
<dbReference type="GO" id="GO:0003700">
    <property type="term" value="F:DNA-binding transcription factor activity"/>
    <property type="evidence" value="ECO:0007669"/>
    <property type="project" value="TreeGrafter"/>
</dbReference>
<dbReference type="GeneTree" id="ENSGT01150000286918"/>
<evidence type="ECO:0000256" key="8">
    <source>
        <dbReference type="ARBA" id="ARBA00023015"/>
    </source>
</evidence>
<keyword evidence="9" id="KW-0238">DNA-binding</keyword>
<evidence type="ECO:0000256" key="9">
    <source>
        <dbReference type="ARBA" id="ARBA00023125"/>
    </source>
</evidence>
<keyword evidence="5" id="KW-0677">Repeat</keyword>
<comment type="function">
    <text evidence="1">May be involved in transcriptional regulation.</text>
</comment>
<evidence type="ECO:0000259" key="13">
    <source>
        <dbReference type="PROSITE" id="PS50157"/>
    </source>
</evidence>
<keyword evidence="6 12" id="KW-0863">Zinc-finger</keyword>
<evidence type="ECO:0000256" key="3">
    <source>
        <dbReference type="ARBA" id="ARBA00006991"/>
    </source>
</evidence>
<dbReference type="PROSITE" id="PS00028">
    <property type="entry name" value="ZINC_FINGER_C2H2_1"/>
    <property type="match status" value="7"/>
</dbReference>
<evidence type="ECO:0000313" key="14">
    <source>
        <dbReference type="Ensembl" id="ENSEBUP00000003093.1"/>
    </source>
</evidence>
<dbReference type="InterPro" id="IPR013087">
    <property type="entry name" value="Znf_C2H2_type"/>
</dbReference>
<feature type="domain" description="C2H2-type" evidence="13">
    <location>
        <begin position="324"/>
        <end position="351"/>
    </location>
</feature>
<dbReference type="SUPFAM" id="SSF57667">
    <property type="entry name" value="beta-beta-alpha zinc fingers"/>
    <property type="match status" value="4"/>
</dbReference>
<keyword evidence="15" id="KW-1185">Reference proteome</keyword>
<dbReference type="AlphaFoldDB" id="A0A8C4N8R3"/>
<protein>
    <recommendedName>
        <fullName evidence="13">C2H2-type domain-containing protein</fullName>
    </recommendedName>
</protein>
<feature type="domain" description="C2H2-type" evidence="13">
    <location>
        <begin position="212"/>
        <end position="239"/>
    </location>
</feature>
<evidence type="ECO:0000256" key="4">
    <source>
        <dbReference type="ARBA" id="ARBA00022723"/>
    </source>
</evidence>
<dbReference type="Pfam" id="PF00096">
    <property type="entry name" value="zf-C2H2"/>
    <property type="match status" value="7"/>
</dbReference>
<dbReference type="FunFam" id="3.30.160.60:FF:001016">
    <property type="entry name" value="zinc finger protein 850-like"/>
    <property type="match status" value="1"/>
</dbReference>
<dbReference type="FunFam" id="3.30.160.60:FF:000744">
    <property type="entry name" value="zinc finger E-box-binding homeobox 1"/>
    <property type="match status" value="1"/>
</dbReference>
<evidence type="ECO:0000256" key="6">
    <source>
        <dbReference type="ARBA" id="ARBA00022771"/>
    </source>
</evidence>
<dbReference type="InterPro" id="IPR050589">
    <property type="entry name" value="Ikaros_C2H2-ZF"/>
</dbReference>
<evidence type="ECO:0000256" key="11">
    <source>
        <dbReference type="ARBA" id="ARBA00023242"/>
    </source>
</evidence>
<dbReference type="FunFam" id="3.30.160.60:FF:002343">
    <property type="entry name" value="Zinc finger protein 33A"/>
    <property type="match status" value="1"/>
</dbReference>
<dbReference type="PANTHER" id="PTHR24404">
    <property type="entry name" value="ZINC FINGER PROTEIN"/>
    <property type="match status" value="1"/>
</dbReference>
<evidence type="ECO:0000256" key="2">
    <source>
        <dbReference type="ARBA" id="ARBA00004123"/>
    </source>
</evidence>
<dbReference type="GO" id="GO:0005634">
    <property type="term" value="C:nucleus"/>
    <property type="evidence" value="ECO:0007669"/>
    <property type="project" value="UniProtKB-SubCell"/>
</dbReference>
<reference evidence="14" key="2">
    <citation type="submission" date="2025-09" db="UniProtKB">
        <authorList>
            <consortium name="Ensembl"/>
        </authorList>
    </citation>
    <scope>IDENTIFICATION</scope>
</reference>
<dbReference type="FunFam" id="3.30.160.60:FF:000093">
    <property type="entry name" value="zinc finger protein 668 isoform X1"/>
    <property type="match status" value="1"/>
</dbReference>
<reference evidence="14" key="1">
    <citation type="submission" date="2025-08" db="UniProtKB">
        <authorList>
            <consortium name="Ensembl"/>
        </authorList>
    </citation>
    <scope>IDENTIFICATION</scope>
</reference>
<dbReference type="Proteomes" id="UP000694388">
    <property type="component" value="Unplaced"/>
</dbReference>
<dbReference type="FunFam" id="3.30.160.60:FF:000508">
    <property type="entry name" value="Myeloid zinc finger 1"/>
    <property type="match status" value="1"/>
</dbReference>
<evidence type="ECO:0000256" key="5">
    <source>
        <dbReference type="ARBA" id="ARBA00022737"/>
    </source>
</evidence>
<accession>A0A8C4N8R3</accession>
<proteinExistence type="inferred from homology"/>
<dbReference type="Ensembl" id="ENSEBUT00000003457.1">
    <property type="protein sequence ID" value="ENSEBUP00000003093.1"/>
    <property type="gene ID" value="ENSEBUG00000002290.1"/>
</dbReference>
<keyword evidence="8" id="KW-0805">Transcription regulation</keyword>
<dbReference type="PROSITE" id="PS50157">
    <property type="entry name" value="ZINC_FINGER_C2H2_2"/>
    <property type="match status" value="7"/>
</dbReference>
<dbReference type="GO" id="GO:0006357">
    <property type="term" value="P:regulation of transcription by RNA polymerase II"/>
    <property type="evidence" value="ECO:0007669"/>
    <property type="project" value="TreeGrafter"/>
</dbReference>
<feature type="domain" description="C2H2-type" evidence="13">
    <location>
        <begin position="184"/>
        <end position="211"/>
    </location>
</feature>
<keyword evidence="7" id="KW-0862">Zinc</keyword>
<sequence>MEAGNLEIIATTESSCKPVERVENVEQPLGVKECDGIANRDFCELQIVKVEPEEWESFTEQETWRLRTRWDGGIFRKAPGHVCDIRGSLYWEQPVCYDSNRVYQEHHERSFVNNTFSAQYEIDRGLRSKQVLEWKPGGCEQVLEMDDEKMAENTNAHLLTSEYSHSDSFVDMDFSFSSSASHCHVCSICHVTFTTEDHLVTHEMTHLGENPYKCNMCSKVFNNRKDLEQHQLVHTGEKPYCCTDCGKAFRQKSSLVSHYWNHKDKRPYTCPDCGKGFIAKSQFEQHVRAHKGEKLHACEVCGKDFGKKSGLKQHRLVHTGERPFSCTDCCRSFRQKGALMVHMRTHTGEKPFDCTICRKAFRKKDHLEKHLHVHGETAIRLYEAVGSASRSTNAGPLGSDI</sequence>
<evidence type="ECO:0000313" key="15">
    <source>
        <dbReference type="Proteomes" id="UP000694388"/>
    </source>
</evidence>
<feature type="domain" description="C2H2-type" evidence="13">
    <location>
        <begin position="352"/>
        <end position="374"/>
    </location>
</feature>
<keyword evidence="4" id="KW-0479">Metal-binding</keyword>
<dbReference type="GO" id="GO:0042802">
    <property type="term" value="F:identical protein binding"/>
    <property type="evidence" value="ECO:0007669"/>
    <property type="project" value="UniProtKB-ARBA"/>
</dbReference>
<evidence type="ECO:0000256" key="10">
    <source>
        <dbReference type="ARBA" id="ARBA00023163"/>
    </source>
</evidence>
<dbReference type="GO" id="GO:0008270">
    <property type="term" value="F:zinc ion binding"/>
    <property type="evidence" value="ECO:0007669"/>
    <property type="project" value="UniProtKB-KW"/>
</dbReference>
<name>A0A8C4N8R3_EPTBU</name>
<organism evidence="14 15">
    <name type="scientific">Eptatretus burgeri</name>
    <name type="common">Inshore hagfish</name>
    <dbReference type="NCBI Taxonomy" id="7764"/>
    <lineage>
        <taxon>Eukaryota</taxon>
        <taxon>Metazoa</taxon>
        <taxon>Chordata</taxon>
        <taxon>Craniata</taxon>
        <taxon>Vertebrata</taxon>
        <taxon>Cyclostomata</taxon>
        <taxon>Myxini</taxon>
        <taxon>Myxiniformes</taxon>
        <taxon>Myxinidae</taxon>
        <taxon>Eptatretinae</taxon>
        <taxon>Eptatretus</taxon>
    </lineage>
</organism>
<dbReference type="Gene3D" id="3.30.160.60">
    <property type="entry name" value="Classic Zinc Finger"/>
    <property type="match status" value="7"/>
</dbReference>
<evidence type="ECO:0000256" key="12">
    <source>
        <dbReference type="PROSITE-ProRule" id="PRU00042"/>
    </source>
</evidence>
<keyword evidence="11" id="KW-0539">Nucleus</keyword>
<evidence type="ECO:0000256" key="7">
    <source>
        <dbReference type="ARBA" id="ARBA00022833"/>
    </source>
</evidence>
<comment type="subcellular location">
    <subcellularLocation>
        <location evidence="2">Nucleus</location>
    </subcellularLocation>
</comment>